<dbReference type="RefSeq" id="WP_341429284.1">
    <property type="nucleotide sequence ID" value="NZ_JBBUTG010000037.1"/>
</dbReference>
<keyword evidence="2" id="KW-1185">Reference proteome</keyword>
<sequence>MTAQPAPHRTRRRAIVVPPICLLIASCVTITEPPKSGNVVSPVVAKVKVGTACGTPFRATLDGADVTAQFSPTAPSSAVTQANFPGLASGPHTLTASAEVQHWFLVSYCANASDTTTFNVNGDTPYMAECRTQGVPIPPDWAETGTAWVNQGNLNTAGGGTNLLQGATDAHVWTYTDPHVRGACIALPRGSGAPGSLAGIICQSATTGRACFWDNQLKSDPTHILGWSGKKLVISELVDGTDFAAGGNVGGPCASCHRGDNVFLISPDDPAWAKVLRGPLTGGPSGGQFTTRVDSGRYTPLPVAAGWTNPVTGGANCGAGCHELPPANIRGMRDAINAMTPPNRMPMPPACNSGAGCYGAP</sequence>
<dbReference type="EMBL" id="JBBUTG010000037">
    <property type="protein sequence ID" value="MEK8034851.1"/>
    <property type="molecule type" value="Genomic_DNA"/>
</dbReference>
<proteinExistence type="predicted"/>
<accession>A0ABU9BY74</accession>
<dbReference type="Proteomes" id="UP001371218">
    <property type="component" value="Unassembled WGS sequence"/>
</dbReference>
<evidence type="ECO:0000313" key="1">
    <source>
        <dbReference type="EMBL" id="MEK8034851.1"/>
    </source>
</evidence>
<reference evidence="1 2" key="1">
    <citation type="submission" date="2024-04" db="EMBL/GenBank/DDBJ databases">
        <title>Novel species of the genus Ideonella isolated from streams.</title>
        <authorList>
            <person name="Lu H."/>
        </authorList>
    </citation>
    <scope>NUCLEOTIDE SEQUENCE [LARGE SCALE GENOMIC DNA]</scope>
    <source>
        <strain evidence="1 2">DXS29W</strain>
    </source>
</reference>
<protein>
    <recommendedName>
        <fullName evidence="3">Cytochrome c domain-containing protein</fullName>
    </recommendedName>
</protein>
<name>A0ABU9BY74_9BURK</name>
<organism evidence="1 2">
    <name type="scientific">Ideonella lacteola</name>
    <dbReference type="NCBI Taxonomy" id="2984193"/>
    <lineage>
        <taxon>Bacteria</taxon>
        <taxon>Pseudomonadati</taxon>
        <taxon>Pseudomonadota</taxon>
        <taxon>Betaproteobacteria</taxon>
        <taxon>Burkholderiales</taxon>
        <taxon>Sphaerotilaceae</taxon>
        <taxon>Ideonella</taxon>
    </lineage>
</organism>
<evidence type="ECO:0008006" key="3">
    <source>
        <dbReference type="Google" id="ProtNLM"/>
    </source>
</evidence>
<comment type="caution">
    <text evidence="1">The sequence shown here is derived from an EMBL/GenBank/DDBJ whole genome shotgun (WGS) entry which is preliminary data.</text>
</comment>
<evidence type="ECO:0000313" key="2">
    <source>
        <dbReference type="Proteomes" id="UP001371218"/>
    </source>
</evidence>
<gene>
    <name evidence="1" type="ORF">AACH06_28875</name>
</gene>